<keyword evidence="2" id="KW-1185">Reference proteome</keyword>
<reference evidence="1 2" key="1">
    <citation type="submission" date="2016-10" db="EMBL/GenBank/DDBJ databases">
        <authorList>
            <person name="Varghese N."/>
            <person name="Submissions S."/>
        </authorList>
    </citation>
    <scope>NUCLEOTIDE SEQUENCE [LARGE SCALE GENOMIC DNA]</scope>
    <source>
        <strain evidence="1 2">CGMCC 1.6377</strain>
    </source>
</reference>
<accession>A0A1I2ZQY1</accession>
<dbReference type="Proteomes" id="UP000323537">
    <property type="component" value="Unassembled WGS sequence"/>
</dbReference>
<dbReference type="AlphaFoldDB" id="A0A1I2ZQY1"/>
<organism evidence="1 2">
    <name type="scientific">Halorubrum aquaticum</name>
    <dbReference type="NCBI Taxonomy" id="387340"/>
    <lineage>
        <taxon>Archaea</taxon>
        <taxon>Methanobacteriati</taxon>
        <taxon>Methanobacteriota</taxon>
        <taxon>Stenosarchaea group</taxon>
        <taxon>Halobacteria</taxon>
        <taxon>Halobacteriales</taxon>
        <taxon>Haloferacaceae</taxon>
        <taxon>Halorubrum</taxon>
    </lineage>
</organism>
<gene>
    <name evidence="1" type="ORF">SAMN04488066_10315</name>
</gene>
<dbReference type="OrthoDB" id="383906at2157"/>
<sequence>MPGFHKHKGAGSYYFVPKRHGDFHTYQLEPEARDMVLATGNEDGDIVSWDIFYTLNDLGLLYFKNSNADPRDTAPDPSAVDFDIVSELSVEKRCLFVERVLAHYELHEVDSNAFHRVVVSLSEASSNQLDSVLDKIFDHTPASAECIAPLMFMFEEGLPDEFDSIALAVVLHYAYVVVRQDDNTPTIVDLYDGESLCETENYIYYLVDADFWDAEDDAQHLEITLPETYQEGFKVSEVDEDVFLSLCESVLSASLRVVLNEKESRIGRTVIKGLSEVDDTSVFAAPKESIIDTDVDLLSEIVASFDKSI</sequence>
<name>A0A1I2ZQY1_9EURY</name>
<evidence type="ECO:0000313" key="1">
    <source>
        <dbReference type="EMBL" id="SFH40100.1"/>
    </source>
</evidence>
<evidence type="ECO:0000313" key="2">
    <source>
        <dbReference type="Proteomes" id="UP000323537"/>
    </source>
</evidence>
<dbReference type="RefSeq" id="WP_149783456.1">
    <property type="nucleotide sequence ID" value="NZ_BAAADP010000001.1"/>
</dbReference>
<proteinExistence type="predicted"/>
<protein>
    <submittedName>
        <fullName evidence="1">Uncharacterized protein</fullName>
    </submittedName>
</protein>
<dbReference type="EMBL" id="FOPZ01000003">
    <property type="protein sequence ID" value="SFH40100.1"/>
    <property type="molecule type" value="Genomic_DNA"/>
</dbReference>